<dbReference type="EMBL" id="BSPD01000056">
    <property type="protein sequence ID" value="GLS26631.1"/>
    <property type="molecule type" value="Genomic_DNA"/>
</dbReference>
<accession>A0AA37WNY9</accession>
<dbReference type="Proteomes" id="UP001156870">
    <property type="component" value="Unassembled WGS sequence"/>
</dbReference>
<reference evidence="1 2" key="1">
    <citation type="journal article" date="2014" name="Int. J. Syst. Evol. Microbiol.">
        <title>Complete genome sequence of Corynebacterium casei LMG S-19264T (=DSM 44701T), isolated from a smear-ripened cheese.</title>
        <authorList>
            <consortium name="US DOE Joint Genome Institute (JGI-PGF)"/>
            <person name="Walter F."/>
            <person name="Albersmeier A."/>
            <person name="Kalinowski J."/>
            <person name="Ruckert C."/>
        </authorList>
    </citation>
    <scope>NUCLEOTIDE SEQUENCE [LARGE SCALE GENOMIC DNA]</scope>
    <source>
        <strain evidence="1 2">NBRC 110095</strain>
    </source>
</reference>
<dbReference type="AlphaFoldDB" id="A0AA37WNY9"/>
<name>A0AA37WNY9_9GAMM</name>
<sequence>MTPQIMGLKLAQIIKTSLANAPSAKTKWLIHGTGTAMFQYALPYLEGQNLKNMEVFFAAPRDAVGPMLPQMKKLGIKLHDDVMKFNSHDWSSLINRCQLGGFHENLKAYGEEHNDRRAVLREQQARDGNTLLGFVKKTYGSAVSFGAFAVGGFHFGGVMGALSGISIAAVPGFLQKAKSVRNMAGIMTNDASLNPNMHPFKSPDEFNAHVKTQHGGHGKAFLALARQLVTGNSGWG</sequence>
<protein>
    <submittedName>
        <fullName evidence="1">Uncharacterized protein</fullName>
    </submittedName>
</protein>
<comment type="caution">
    <text evidence="1">The sequence shown here is derived from an EMBL/GenBank/DDBJ whole genome shotgun (WGS) entry which is preliminary data.</text>
</comment>
<evidence type="ECO:0000313" key="1">
    <source>
        <dbReference type="EMBL" id="GLS26631.1"/>
    </source>
</evidence>
<gene>
    <name evidence="1" type="ORF">GCM10007877_23470</name>
</gene>
<proteinExistence type="predicted"/>
<evidence type="ECO:0000313" key="2">
    <source>
        <dbReference type="Proteomes" id="UP001156870"/>
    </source>
</evidence>
<organism evidence="1 2">
    <name type="scientific">Marinibactrum halimedae</name>
    <dbReference type="NCBI Taxonomy" id="1444977"/>
    <lineage>
        <taxon>Bacteria</taxon>
        <taxon>Pseudomonadati</taxon>
        <taxon>Pseudomonadota</taxon>
        <taxon>Gammaproteobacteria</taxon>
        <taxon>Cellvibrionales</taxon>
        <taxon>Cellvibrionaceae</taxon>
        <taxon>Marinibactrum</taxon>
    </lineage>
</organism>
<dbReference type="RefSeq" id="WP_232593103.1">
    <property type="nucleotide sequence ID" value="NZ_BSPD01000056.1"/>
</dbReference>
<keyword evidence="2" id="KW-1185">Reference proteome</keyword>